<evidence type="ECO:0000256" key="6">
    <source>
        <dbReference type="SAM" id="Phobius"/>
    </source>
</evidence>
<dbReference type="RefSeq" id="WP_139513650.1">
    <property type="nucleotide sequence ID" value="NZ_CP040896.1"/>
</dbReference>
<dbReference type="EMBL" id="CP040896">
    <property type="protein sequence ID" value="QDA58727.1"/>
    <property type="molecule type" value="Genomic_DNA"/>
</dbReference>
<feature type="transmembrane region" description="Helical" evidence="6">
    <location>
        <begin position="719"/>
        <end position="747"/>
    </location>
</feature>
<feature type="transmembrane region" description="Helical" evidence="6">
    <location>
        <begin position="293"/>
        <end position="315"/>
    </location>
</feature>
<accession>A0A5B7ZV58</accession>
<feature type="transmembrane region" description="Helical" evidence="6">
    <location>
        <begin position="20"/>
        <end position="41"/>
    </location>
</feature>
<evidence type="ECO:0000256" key="5">
    <source>
        <dbReference type="ARBA" id="ARBA00023136"/>
    </source>
</evidence>
<keyword evidence="3 6" id="KW-0812">Transmembrane</keyword>
<protein>
    <submittedName>
        <fullName evidence="9">FtsX-like permease family protein</fullName>
    </submittedName>
</protein>
<feature type="transmembrane region" description="Helical" evidence="6">
    <location>
        <begin position="683"/>
        <end position="707"/>
    </location>
</feature>
<dbReference type="KEGG" id="hyj:FHG12_00800"/>
<dbReference type="InterPro" id="IPR050250">
    <property type="entry name" value="Macrolide_Exporter_MacB"/>
</dbReference>
<evidence type="ECO:0000256" key="2">
    <source>
        <dbReference type="ARBA" id="ARBA00022475"/>
    </source>
</evidence>
<evidence type="ECO:0000313" key="9">
    <source>
        <dbReference type="EMBL" id="QDA58727.1"/>
    </source>
</evidence>
<keyword evidence="5 6" id="KW-0472">Membrane</keyword>
<feature type="transmembrane region" description="Helical" evidence="6">
    <location>
        <begin position="344"/>
        <end position="367"/>
    </location>
</feature>
<feature type="transmembrane region" description="Helical" evidence="6">
    <location>
        <begin position="767"/>
        <end position="787"/>
    </location>
</feature>
<dbReference type="PANTHER" id="PTHR30572">
    <property type="entry name" value="MEMBRANE COMPONENT OF TRANSPORTER-RELATED"/>
    <property type="match status" value="1"/>
</dbReference>
<dbReference type="AlphaFoldDB" id="A0A5B7ZV58"/>
<name>A0A5B7ZV58_9BACT</name>
<dbReference type="Proteomes" id="UP000305398">
    <property type="component" value="Chromosome"/>
</dbReference>
<evidence type="ECO:0000256" key="3">
    <source>
        <dbReference type="ARBA" id="ARBA00022692"/>
    </source>
</evidence>
<dbReference type="PANTHER" id="PTHR30572:SF18">
    <property type="entry name" value="ABC-TYPE MACROLIDE FAMILY EXPORT SYSTEM PERMEASE COMPONENT 2"/>
    <property type="match status" value="1"/>
</dbReference>
<organism evidence="9 10">
    <name type="scientific">Hymenobacter jejuensis</name>
    <dbReference type="NCBI Taxonomy" id="2502781"/>
    <lineage>
        <taxon>Bacteria</taxon>
        <taxon>Pseudomonadati</taxon>
        <taxon>Bacteroidota</taxon>
        <taxon>Cytophagia</taxon>
        <taxon>Cytophagales</taxon>
        <taxon>Hymenobacteraceae</taxon>
        <taxon>Hymenobacter</taxon>
    </lineage>
</organism>
<evidence type="ECO:0000256" key="4">
    <source>
        <dbReference type="ARBA" id="ARBA00022989"/>
    </source>
</evidence>
<sequence length="806" mass="89525">MFRNYIKIAFRNLWRNKAFAAINISGLALGIATCLIIMLFVRNELSYDRYNEKADRMVRVVFRGSVQGEKMKESSVMPPVARTLLAEYPEVEQATRLSLGGAPRITYGDKSFKERDIAMVDSNFFQVFTIPLLQGDPKTALVQPNSIVISRATAQKYFGKANPMGKVLTFKDWNKTYKVTGVFDKVPINSHFHFDIFASLASVPDAKSSSWMTSNYFTYLVLPEGYEYKKLEAKLPQIVEKYLGPQLQQAMGMSFTQFRQKGNDLGLFLQPLTDIHLRSDFTNNLEPGGDVRYVYIFGAIAVFMLLIACINFMNLSTAGASRRAREVGVRKVLGSVKSQLVGQFLLESILLTMIALVLALVLIAMALPIFNELAGKELGLDFTTDPWLVPGLLLFGVLVGVLAGSYPAFFLSSFNPVAVLKGKFTSGKGSIGLRSGLVVFQFCISIALIISTTVVYQQLHYIQNKKLGYDKDHVLVLPETWVLGKHAEAFRQLLLQDPRVVSVSTSGYLPAGPSFSNNFFVSTDDNPSQLTKTLRYEVDPQYIPTLGIRLAAGRNFSKAFSTDTAAVILNEMAARTFGWGKNALGHTLSRSDNQGKKRTFRVIGVIRDFHFKSLHEPISPLLMTLGDNSGSVIAKVKTQDIAGLLASLKLQWSKFSPEEPFSYSFMDERFMQTYEAERKIGRILYLFAGLTIFVACLGLFGLATFTAEQRTKEIGIRKVLGASVTNIVGLLSCDFLRLVLIANLVAWPLAWWAMTKWLQDFAYRVSIGWWVFALAGVAALLIALLTVSVQAMRAAIANPVKSLRAG</sequence>
<dbReference type="InterPro" id="IPR003838">
    <property type="entry name" value="ABC3_permease_C"/>
</dbReference>
<keyword evidence="10" id="KW-1185">Reference proteome</keyword>
<feature type="domain" description="MacB-like periplasmic core" evidence="8">
    <location>
        <begin position="21"/>
        <end position="237"/>
    </location>
</feature>
<dbReference type="Pfam" id="PF02687">
    <property type="entry name" value="FtsX"/>
    <property type="match status" value="2"/>
</dbReference>
<keyword evidence="4 6" id="KW-1133">Transmembrane helix</keyword>
<dbReference type="OrthoDB" id="5933722at2"/>
<feature type="domain" description="ABC3 transporter permease C-terminal" evidence="7">
    <location>
        <begin position="299"/>
        <end position="416"/>
    </location>
</feature>
<evidence type="ECO:0000313" key="10">
    <source>
        <dbReference type="Proteomes" id="UP000305398"/>
    </source>
</evidence>
<reference evidence="9 10" key="1">
    <citation type="submission" date="2019-06" db="EMBL/GenBank/DDBJ databases">
        <authorList>
            <person name="Srinivasan S."/>
        </authorList>
    </citation>
    <scope>NUCLEOTIDE SEQUENCE [LARGE SCALE GENOMIC DNA]</scope>
    <source>
        <strain evidence="9 10">17J68-5</strain>
    </source>
</reference>
<feature type="domain" description="ABC3 transporter permease C-terminal" evidence="7">
    <location>
        <begin position="686"/>
        <end position="799"/>
    </location>
</feature>
<dbReference type="InterPro" id="IPR025857">
    <property type="entry name" value="MacB_PCD"/>
</dbReference>
<dbReference type="Pfam" id="PF12704">
    <property type="entry name" value="MacB_PCD"/>
    <property type="match status" value="2"/>
</dbReference>
<keyword evidence="2" id="KW-1003">Cell membrane</keyword>
<evidence type="ECO:0000259" key="7">
    <source>
        <dbReference type="Pfam" id="PF02687"/>
    </source>
</evidence>
<feature type="transmembrane region" description="Helical" evidence="6">
    <location>
        <begin position="387"/>
        <end position="411"/>
    </location>
</feature>
<evidence type="ECO:0000259" key="8">
    <source>
        <dbReference type="Pfam" id="PF12704"/>
    </source>
</evidence>
<dbReference type="GO" id="GO:0022857">
    <property type="term" value="F:transmembrane transporter activity"/>
    <property type="evidence" value="ECO:0007669"/>
    <property type="project" value="TreeGrafter"/>
</dbReference>
<proteinExistence type="predicted"/>
<feature type="domain" description="MacB-like periplasmic core" evidence="8">
    <location>
        <begin position="444"/>
        <end position="609"/>
    </location>
</feature>
<gene>
    <name evidence="9" type="ORF">FHG12_00800</name>
</gene>
<dbReference type="GO" id="GO:0005886">
    <property type="term" value="C:plasma membrane"/>
    <property type="evidence" value="ECO:0007669"/>
    <property type="project" value="UniProtKB-SubCell"/>
</dbReference>
<evidence type="ECO:0000256" key="1">
    <source>
        <dbReference type="ARBA" id="ARBA00004651"/>
    </source>
</evidence>
<comment type="subcellular location">
    <subcellularLocation>
        <location evidence="1">Cell membrane</location>
        <topology evidence="1">Multi-pass membrane protein</topology>
    </subcellularLocation>
</comment>
<feature type="transmembrane region" description="Helical" evidence="6">
    <location>
        <begin position="431"/>
        <end position="456"/>
    </location>
</feature>